<dbReference type="PANTHER" id="PTHR18964">
    <property type="entry name" value="ROK (REPRESSOR, ORF, KINASE) FAMILY"/>
    <property type="match status" value="1"/>
</dbReference>
<evidence type="ECO:0000313" key="2">
    <source>
        <dbReference type="EMBL" id="MCW2308517.1"/>
    </source>
</evidence>
<comment type="caution">
    <text evidence="2">The sequence shown here is derived from an EMBL/GenBank/DDBJ whole genome shotgun (WGS) entry which is preliminary data.</text>
</comment>
<proteinExistence type="inferred from homology"/>
<dbReference type="Pfam" id="PF00480">
    <property type="entry name" value="ROK"/>
    <property type="match status" value="1"/>
</dbReference>
<comment type="similarity">
    <text evidence="1">Belongs to the ROK (NagC/XylR) family.</text>
</comment>
<evidence type="ECO:0000313" key="3">
    <source>
        <dbReference type="Proteomes" id="UP001209755"/>
    </source>
</evidence>
<keyword evidence="2" id="KW-0418">Kinase</keyword>
<dbReference type="Proteomes" id="UP001209755">
    <property type="component" value="Unassembled WGS sequence"/>
</dbReference>
<dbReference type="SUPFAM" id="SSF53067">
    <property type="entry name" value="Actin-like ATPase domain"/>
    <property type="match status" value="1"/>
</dbReference>
<dbReference type="Gene3D" id="1.10.10.10">
    <property type="entry name" value="Winged helix-like DNA-binding domain superfamily/Winged helix DNA-binding domain"/>
    <property type="match status" value="1"/>
</dbReference>
<dbReference type="InterPro" id="IPR043129">
    <property type="entry name" value="ATPase_NBD"/>
</dbReference>
<organism evidence="2 3">
    <name type="scientific">Rhodobium gokarnense</name>
    <dbReference type="NCBI Taxonomy" id="364296"/>
    <lineage>
        <taxon>Bacteria</taxon>
        <taxon>Pseudomonadati</taxon>
        <taxon>Pseudomonadota</taxon>
        <taxon>Alphaproteobacteria</taxon>
        <taxon>Hyphomicrobiales</taxon>
        <taxon>Rhodobiaceae</taxon>
        <taxon>Rhodobium</taxon>
    </lineage>
</organism>
<dbReference type="GO" id="GO:0016301">
    <property type="term" value="F:kinase activity"/>
    <property type="evidence" value="ECO:0007669"/>
    <property type="project" value="UniProtKB-KW"/>
</dbReference>
<gene>
    <name evidence="2" type="ORF">M2319_002859</name>
</gene>
<keyword evidence="2" id="KW-0808">Transferase</keyword>
<dbReference type="InterPro" id="IPR036388">
    <property type="entry name" value="WH-like_DNA-bd_sf"/>
</dbReference>
<dbReference type="EMBL" id="JAOQNS010000007">
    <property type="protein sequence ID" value="MCW2308517.1"/>
    <property type="molecule type" value="Genomic_DNA"/>
</dbReference>
<protein>
    <submittedName>
        <fullName evidence="2">NBD/HSP70 family sugar kinase</fullName>
    </submittedName>
</protein>
<keyword evidence="3" id="KW-1185">Reference proteome</keyword>
<dbReference type="InterPro" id="IPR000600">
    <property type="entry name" value="ROK"/>
</dbReference>
<dbReference type="RefSeq" id="WP_264602131.1">
    <property type="nucleotide sequence ID" value="NZ_JAOQNS010000007.1"/>
</dbReference>
<accession>A0ABT3HDN1</accession>
<evidence type="ECO:0000256" key="1">
    <source>
        <dbReference type="ARBA" id="ARBA00006479"/>
    </source>
</evidence>
<sequence>MKLSKPKITLISQELIDAGLIEVTGQGESTSNGGRKPTLLSLRKAYPKVVIGVDIGTYNLRIAVGYLNGEHQLYRTEKTNRSQFPNSILRQASNAILELMRDHGLARDDVVCIGVSIGGLVDSDTGRVVYSPNFKWENVELAKLLSAQVELPVYVENCTKTMALGDLFYDKLTNSDVALFVNHGFGVGSAVVRNRQLVPGYCELGHITMHSGKEVICYCGKNNCLETQASGWAIEWMAMDRLDKELSAQEVAELAAAGNEVARDIYQHVGRYLGEAVAASANLLSPDYIIVAGGISQASDWYQDALEDAFQTNTMRFIYDKARIVFSDCKNESAIRGIIKLALTKGIFLSEATVSQ</sequence>
<reference evidence="3" key="1">
    <citation type="submission" date="2023-07" db="EMBL/GenBank/DDBJ databases">
        <title>Genome sequencing of Purple Non-Sulfur Bacteria from various extreme environments.</title>
        <authorList>
            <person name="Mayer M."/>
        </authorList>
    </citation>
    <scope>NUCLEOTIDE SEQUENCE [LARGE SCALE GENOMIC DNA]</scope>
    <source>
        <strain evidence="3">DSM 17935</strain>
    </source>
</reference>
<dbReference type="Gene3D" id="3.30.420.40">
    <property type="match status" value="2"/>
</dbReference>
<dbReference type="PANTHER" id="PTHR18964:SF149">
    <property type="entry name" value="BIFUNCTIONAL UDP-N-ACETYLGLUCOSAMINE 2-EPIMERASE_N-ACETYLMANNOSAMINE KINASE"/>
    <property type="match status" value="1"/>
</dbReference>
<name>A0ABT3HDN1_9HYPH</name>